<keyword evidence="2" id="KW-0732">Signal</keyword>
<dbReference type="Proteomes" id="UP000316215">
    <property type="component" value="Chromosome"/>
</dbReference>
<evidence type="ECO:0000256" key="1">
    <source>
        <dbReference type="SAM" id="MobiDB-lite"/>
    </source>
</evidence>
<keyword evidence="4" id="KW-1185">Reference proteome</keyword>
<sequence>MRTGLPRATPLAALLAVLAVLAGTGACDSPSPAPPVESAGRDTSAPATASPSASSVSGPVVVGPAPADLHDVDWARVPVPGTFCDVPGLVRFGGEPETRATSTVWGTVRVSRGKHVLYGDTDGDGRDEAAVYVGCRDTVTMNAQITSAYVVYTHQGDNLAVLGTITPRRKAGPYPTMVVGADFEPGRIVVHEKWWRTNDPHCCPSGDATTVWSRVGDRLTAGTTRVTS</sequence>
<reference evidence="3 4" key="1">
    <citation type="submission" date="2017-07" db="EMBL/GenBank/DDBJ databases">
        <title>The Complete Genome of Streptomyces asterosporus-ZSY.</title>
        <authorList>
            <person name="Zhang S."/>
        </authorList>
    </citation>
    <scope>NUCLEOTIDE SEQUENCE [LARGE SCALE GENOMIC DNA]</scope>
    <source>
        <strain evidence="3 4">DSM 41452</strain>
    </source>
</reference>
<dbReference type="PROSITE" id="PS51257">
    <property type="entry name" value="PROKAR_LIPOPROTEIN"/>
    <property type="match status" value="1"/>
</dbReference>
<proteinExistence type="predicted"/>
<name>A0A514JPM0_9ACTN</name>
<dbReference type="AlphaFoldDB" id="A0A514JPM0"/>
<dbReference type="EMBL" id="CP022310">
    <property type="protein sequence ID" value="QDI69289.1"/>
    <property type="molecule type" value="Genomic_DNA"/>
</dbReference>
<dbReference type="RefSeq" id="WP_142231975.1">
    <property type="nucleotide sequence ID" value="NZ_CP022310.1"/>
</dbReference>
<feature type="signal peptide" evidence="2">
    <location>
        <begin position="1"/>
        <end position="22"/>
    </location>
</feature>
<evidence type="ECO:0000313" key="3">
    <source>
        <dbReference type="EMBL" id="QDI69289.1"/>
    </source>
</evidence>
<feature type="compositionally biased region" description="Low complexity" evidence="1">
    <location>
        <begin position="43"/>
        <end position="59"/>
    </location>
</feature>
<organism evidence="3 4">
    <name type="scientific">Streptomyces calvus</name>
    <dbReference type="NCBI Taxonomy" id="67282"/>
    <lineage>
        <taxon>Bacteria</taxon>
        <taxon>Bacillati</taxon>
        <taxon>Actinomycetota</taxon>
        <taxon>Actinomycetes</taxon>
        <taxon>Kitasatosporales</taxon>
        <taxon>Streptomycetaceae</taxon>
        <taxon>Streptomyces</taxon>
    </lineage>
</organism>
<evidence type="ECO:0000313" key="4">
    <source>
        <dbReference type="Proteomes" id="UP000316215"/>
    </source>
</evidence>
<dbReference type="KEGG" id="sast:CD934_11685"/>
<feature type="region of interest" description="Disordered" evidence="1">
    <location>
        <begin position="27"/>
        <end position="59"/>
    </location>
</feature>
<gene>
    <name evidence="3" type="ORF">CD934_11685</name>
</gene>
<protein>
    <submittedName>
        <fullName evidence="3">Uncharacterized protein</fullName>
    </submittedName>
</protein>
<evidence type="ECO:0000256" key="2">
    <source>
        <dbReference type="SAM" id="SignalP"/>
    </source>
</evidence>
<feature type="chain" id="PRO_5039006159" evidence="2">
    <location>
        <begin position="23"/>
        <end position="228"/>
    </location>
</feature>
<accession>A0A514JPM0</accession>